<dbReference type="InterPro" id="IPR006948">
    <property type="entry name" value="Alliinase_C"/>
</dbReference>
<reference evidence="6 8" key="2">
    <citation type="journal article" date="2018" name="Plant J.">
        <title>The Physcomitrella patens chromosome-scale assembly reveals moss genome structure and evolution.</title>
        <authorList>
            <person name="Lang D."/>
            <person name="Ullrich K.K."/>
            <person name="Murat F."/>
            <person name="Fuchs J."/>
            <person name="Jenkins J."/>
            <person name="Haas F.B."/>
            <person name="Piednoel M."/>
            <person name="Gundlach H."/>
            <person name="Van Bel M."/>
            <person name="Meyberg R."/>
            <person name="Vives C."/>
            <person name="Morata J."/>
            <person name="Symeonidi A."/>
            <person name="Hiss M."/>
            <person name="Muchero W."/>
            <person name="Kamisugi Y."/>
            <person name="Saleh O."/>
            <person name="Blanc G."/>
            <person name="Decker E.L."/>
            <person name="van Gessel N."/>
            <person name="Grimwood J."/>
            <person name="Hayes R.D."/>
            <person name="Graham S.W."/>
            <person name="Gunter L.E."/>
            <person name="McDaniel S.F."/>
            <person name="Hoernstein S.N.W."/>
            <person name="Larsson A."/>
            <person name="Li F.W."/>
            <person name="Perroud P.F."/>
            <person name="Phillips J."/>
            <person name="Ranjan P."/>
            <person name="Rokshar D.S."/>
            <person name="Rothfels C.J."/>
            <person name="Schneider L."/>
            <person name="Shu S."/>
            <person name="Stevenson D.W."/>
            <person name="Thummler F."/>
            <person name="Tillich M."/>
            <person name="Villarreal Aguilar J.C."/>
            <person name="Widiez T."/>
            <person name="Wong G.K."/>
            <person name="Wymore A."/>
            <person name="Zhang Y."/>
            <person name="Zimmer A.D."/>
            <person name="Quatrano R.S."/>
            <person name="Mayer K.F.X."/>
            <person name="Goodstein D."/>
            <person name="Casacuberta J.M."/>
            <person name="Vandepoele K."/>
            <person name="Reski R."/>
            <person name="Cuming A.C."/>
            <person name="Tuskan G.A."/>
            <person name="Maumus F."/>
            <person name="Salse J."/>
            <person name="Schmutz J."/>
            <person name="Rensing S.A."/>
        </authorList>
    </citation>
    <scope>NUCLEOTIDE SEQUENCE [LARGE SCALE GENOMIC DNA]</scope>
    <source>
        <strain evidence="7 8">cv. Gransden 2004</strain>
    </source>
</reference>
<evidence type="ECO:0000256" key="1">
    <source>
        <dbReference type="ARBA" id="ARBA00001933"/>
    </source>
</evidence>
<feature type="domain" description="Alliinase C-terminal" evidence="5">
    <location>
        <begin position="134"/>
        <end position="503"/>
    </location>
</feature>
<dbReference type="OMA" id="ASCNYNE"/>
<dbReference type="Gramene" id="Pp3c21_15370V3.2">
    <property type="protein sequence ID" value="Pp3c21_15370V3.2"/>
    <property type="gene ID" value="Pp3c21_15370"/>
</dbReference>
<keyword evidence="8" id="KW-1185">Reference proteome</keyword>
<reference evidence="7" key="3">
    <citation type="submission" date="2020-12" db="UniProtKB">
        <authorList>
            <consortium name="EnsemblPlants"/>
        </authorList>
    </citation>
    <scope>IDENTIFICATION</scope>
</reference>
<dbReference type="KEGG" id="ppp:112274010"/>
<sequence length="511" mass="57090">MALEAERIGRYERHQRKKHLVAAALPNTSLSTKCSPSGNVQFTNWVSKSIPLIIGLLSTWLFQYSQSPHPATVDVDTSAALSQLASQIAATNSLPCSGHGYMADFDTERSLGICKCYECFGGVDCSQVIDNCVIDLDHGDPTMFEEFWFRNAANTITVILGYQRMSYFAQSKHVWFMENELEVQIRELHRVVGNAVTEGRHIVVGTGSTQLFQATLYALTSSDQSKPTNIVSAAPFYSSYPAVTDYLRSALFKWAGDAVEYNLGAEHEEPYIEMVCSPNNPDGRIQHAVVNGTGHVVHDLAYYWPHYTPITGAADHAIMLFTLSKSTGHAGTRIGWAILKDERVAKKMTKFLELNTIGVSHDSQVRATQVIKAVIEGYTSSEPQSGSPQTVAQHSDNNKLFHFGNSVMHYRWKRLREALNGSSAFSIPGFQPSYCTFFQKDIDQTPAFAWLRCKKTADCQAFLKERRIITRSGRHFGAGAEFVRLSMLERNQKFEMLVDRLARVEASRTPD</sequence>
<dbReference type="EnsemblPlants" id="Pp3c21_15370V3.6">
    <property type="protein sequence ID" value="Pp3c21_15370V3.6"/>
    <property type="gene ID" value="Pp3c21_15370"/>
</dbReference>
<evidence type="ECO:0000256" key="2">
    <source>
        <dbReference type="ARBA" id="ARBA00006312"/>
    </source>
</evidence>
<evidence type="ECO:0000259" key="5">
    <source>
        <dbReference type="Pfam" id="PF04864"/>
    </source>
</evidence>
<dbReference type="EnsemblPlants" id="Pp3c21_15370V3.5">
    <property type="protein sequence ID" value="Pp3c21_15370V3.5"/>
    <property type="gene ID" value="Pp3c21_15370"/>
</dbReference>
<dbReference type="Gramene" id="Pp3c21_15370V3.3">
    <property type="protein sequence ID" value="Pp3c21_15370V3.3"/>
    <property type="gene ID" value="Pp3c21_15370"/>
</dbReference>
<dbReference type="Pfam" id="PF04864">
    <property type="entry name" value="Alliinase_C"/>
    <property type="match status" value="1"/>
</dbReference>
<dbReference type="Gene3D" id="3.40.640.10">
    <property type="entry name" value="Type I PLP-dependent aspartate aminotransferase-like (Major domain)"/>
    <property type="match status" value="1"/>
</dbReference>
<dbReference type="PaxDb" id="3218-PP1S167_103V6.1"/>
<dbReference type="FunCoup" id="A0A2K1IS39">
    <property type="interactions" value="150"/>
</dbReference>
<dbReference type="Gramene" id="Pp3c21_15370V3.7">
    <property type="protein sequence ID" value="Pp3c21_15370V3.7"/>
    <property type="gene ID" value="Pp3c21_15370"/>
</dbReference>
<dbReference type="InterPro" id="IPR050478">
    <property type="entry name" value="Ethylene_sulfur-biosynth"/>
</dbReference>
<dbReference type="InterPro" id="IPR015421">
    <property type="entry name" value="PyrdxlP-dep_Trfase_major"/>
</dbReference>
<dbReference type="STRING" id="3218.A0A2K1IS39"/>
<dbReference type="EMBL" id="ABEU02000021">
    <property type="protein sequence ID" value="PNR32096.1"/>
    <property type="molecule type" value="Genomic_DNA"/>
</dbReference>
<dbReference type="Pfam" id="PF04863">
    <property type="entry name" value="EGF_alliinase"/>
    <property type="match status" value="1"/>
</dbReference>
<dbReference type="Gramene" id="Pp3c21_15370V3.6">
    <property type="protein sequence ID" value="Pp3c21_15370V3.6"/>
    <property type="gene ID" value="Pp3c21_15370"/>
</dbReference>
<protein>
    <recommendedName>
        <fullName evidence="9">Alliinase C-terminal domain-containing protein</fullName>
    </recommendedName>
</protein>
<dbReference type="OrthoDB" id="2020362at2759"/>
<evidence type="ECO:0000313" key="7">
    <source>
        <dbReference type="EnsemblPlants" id="Pp3c21_15370V3.1"/>
    </source>
</evidence>
<gene>
    <name evidence="7" type="primary">LOC112274010</name>
    <name evidence="6" type="ORF">PHYPA_026221</name>
</gene>
<dbReference type="Gramene" id="Pp3c21_15370V3.1">
    <property type="protein sequence ID" value="Pp3c21_15370V3.1"/>
    <property type="gene ID" value="Pp3c21_15370"/>
</dbReference>
<dbReference type="Gene3D" id="3.90.1150.10">
    <property type="entry name" value="Aspartate Aminotransferase, domain 1"/>
    <property type="match status" value="1"/>
</dbReference>
<comment type="cofactor">
    <cofactor evidence="1">
        <name>pyridoxal 5'-phosphate</name>
        <dbReference type="ChEBI" id="CHEBI:597326"/>
    </cofactor>
</comment>
<dbReference type="Gramene" id="Pp3c21_15370V3.4">
    <property type="protein sequence ID" value="Pp3c21_15370V3.4"/>
    <property type="gene ID" value="Pp3c21_15370"/>
</dbReference>
<dbReference type="InterPro" id="IPR015422">
    <property type="entry name" value="PyrdxlP-dep_Trfase_small"/>
</dbReference>
<dbReference type="CDD" id="cd00609">
    <property type="entry name" value="AAT_like"/>
    <property type="match status" value="1"/>
</dbReference>
<dbReference type="EnsemblPlants" id="Pp3c21_15370V3.1">
    <property type="protein sequence ID" value="Pp3c21_15370V3.1"/>
    <property type="gene ID" value="Pp3c21_15370"/>
</dbReference>
<dbReference type="SUPFAM" id="SSF53383">
    <property type="entry name" value="PLP-dependent transferases"/>
    <property type="match status" value="1"/>
</dbReference>
<dbReference type="Proteomes" id="UP000006727">
    <property type="component" value="Chromosome 21"/>
</dbReference>
<evidence type="ECO:0000313" key="6">
    <source>
        <dbReference type="EMBL" id="PNR32096.1"/>
    </source>
</evidence>
<keyword evidence="3" id="KW-0663">Pyridoxal phosphate</keyword>
<dbReference type="EnsemblPlants" id="Pp3c21_15370V3.7">
    <property type="protein sequence ID" value="Pp3c21_15370V3.7"/>
    <property type="gene ID" value="Pp3c21_15370"/>
</dbReference>
<dbReference type="PANTHER" id="PTHR43795">
    <property type="entry name" value="BIFUNCTIONAL ASPARTATE AMINOTRANSFERASE AND GLUTAMATE/ASPARTATE-PREPHENATE AMINOTRANSFERASE-RELATED"/>
    <property type="match status" value="1"/>
</dbReference>
<dbReference type="AlphaFoldDB" id="A0A2K1IS39"/>
<reference evidence="6 8" key="1">
    <citation type="journal article" date="2008" name="Science">
        <title>The Physcomitrella genome reveals evolutionary insights into the conquest of land by plants.</title>
        <authorList>
            <person name="Rensing S."/>
            <person name="Lang D."/>
            <person name="Zimmer A."/>
            <person name="Terry A."/>
            <person name="Salamov A."/>
            <person name="Shapiro H."/>
            <person name="Nishiyama T."/>
            <person name="Perroud P.-F."/>
            <person name="Lindquist E."/>
            <person name="Kamisugi Y."/>
            <person name="Tanahashi T."/>
            <person name="Sakakibara K."/>
            <person name="Fujita T."/>
            <person name="Oishi K."/>
            <person name="Shin-I T."/>
            <person name="Kuroki Y."/>
            <person name="Toyoda A."/>
            <person name="Suzuki Y."/>
            <person name="Hashimoto A."/>
            <person name="Yamaguchi K."/>
            <person name="Sugano A."/>
            <person name="Kohara Y."/>
            <person name="Fujiyama A."/>
            <person name="Anterola A."/>
            <person name="Aoki S."/>
            <person name="Ashton N."/>
            <person name="Barbazuk W.B."/>
            <person name="Barker E."/>
            <person name="Bennetzen J."/>
            <person name="Bezanilla M."/>
            <person name="Blankenship R."/>
            <person name="Cho S.H."/>
            <person name="Dutcher S."/>
            <person name="Estelle M."/>
            <person name="Fawcett J.A."/>
            <person name="Gundlach H."/>
            <person name="Hanada K."/>
            <person name="Heyl A."/>
            <person name="Hicks K.A."/>
            <person name="Hugh J."/>
            <person name="Lohr M."/>
            <person name="Mayer K."/>
            <person name="Melkozernov A."/>
            <person name="Murata T."/>
            <person name="Nelson D."/>
            <person name="Pils B."/>
            <person name="Prigge M."/>
            <person name="Reiss B."/>
            <person name="Renner T."/>
            <person name="Rombauts S."/>
            <person name="Rushton P."/>
            <person name="Sanderfoot A."/>
            <person name="Schween G."/>
            <person name="Shiu S.-H."/>
            <person name="Stueber K."/>
            <person name="Theodoulou F.L."/>
            <person name="Tu H."/>
            <person name="Van de Peer Y."/>
            <person name="Verrier P.J."/>
            <person name="Waters E."/>
            <person name="Wood A."/>
            <person name="Yang L."/>
            <person name="Cove D."/>
            <person name="Cuming A."/>
            <person name="Hasebe M."/>
            <person name="Lucas S."/>
            <person name="Mishler D.B."/>
            <person name="Reski R."/>
            <person name="Grigoriev I."/>
            <person name="Quatrano R.S."/>
            <person name="Boore J.L."/>
        </authorList>
    </citation>
    <scope>NUCLEOTIDE SEQUENCE [LARGE SCALE GENOMIC DNA]</scope>
    <source>
        <strain evidence="7 8">cv. Gransden 2004</strain>
    </source>
</reference>
<name>A0A2K1IS39_PHYPA</name>
<dbReference type="SMR" id="A0A2K1IS39"/>
<dbReference type="GO" id="GO:0006520">
    <property type="term" value="P:amino acid metabolic process"/>
    <property type="evidence" value="ECO:0000318"/>
    <property type="project" value="GO_Central"/>
</dbReference>
<feature type="domain" description="Alliinase EGF-like" evidence="4">
    <location>
        <begin position="89"/>
        <end position="132"/>
    </location>
</feature>
<dbReference type="Gramene" id="Pp3c21_15370V3.5">
    <property type="protein sequence ID" value="Pp3c21_15370V3.5"/>
    <property type="gene ID" value="Pp3c21_15370"/>
</dbReference>
<evidence type="ECO:0008006" key="9">
    <source>
        <dbReference type="Google" id="ProtNLM"/>
    </source>
</evidence>
<dbReference type="GO" id="GO:0016846">
    <property type="term" value="F:carbon-sulfur lyase activity"/>
    <property type="evidence" value="ECO:0007669"/>
    <property type="project" value="InterPro"/>
</dbReference>
<proteinExistence type="inferred from homology"/>
<evidence type="ECO:0000259" key="4">
    <source>
        <dbReference type="Pfam" id="PF04863"/>
    </source>
</evidence>
<dbReference type="EnsemblPlants" id="Pp3c21_15370V3.3">
    <property type="protein sequence ID" value="Pp3c21_15370V3.3"/>
    <property type="gene ID" value="Pp3c21_15370"/>
</dbReference>
<dbReference type="InterPro" id="IPR015424">
    <property type="entry name" value="PyrdxlP-dep_Trfase"/>
</dbReference>
<dbReference type="PANTHER" id="PTHR43795:SF22">
    <property type="entry name" value="TRYPTOPHAN AMINOTRANSFERASE-RELATED PROTEIN 2"/>
    <property type="match status" value="1"/>
</dbReference>
<dbReference type="EnsemblPlants" id="Pp3c21_15370V3.2">
    <property type="protein sequence ID" value="Pp3c21_15370V3.2"/>
    <property type="gene ID" value="Pp3c21_15370"/>
</dbReference>
<dbReference type="Gene3D" id="2.10.25.30">
    <property type="entry name" value="EGF-like, alliinase"/>
    <property type="match status" value="1"/>
</dbReference>
<evidence type="ECO:0000313" key="8">
    <source>
        <dbReference type="Proteomes" id="UP000006727"/>
    </source>
</evidence>
<evidence type="ECO:0000256" key="3">
    <source>
        <dbReference type="ARBA" id="ARBA00022898"/>
    </source>
</evidence>
<dbReference type="RefSeq" id="XP_024358908.1">
    <property type="nucleotide sequence ID" value="XM_024503140.2"/>
</dbReference>
<comment type="similarity">
    <text evidence="2">Belongs to the alliinase family.</text>
</comment>
<dbReference type="InterPro" id="IPR037029">
    <property type="entry name" value="Alliinase_N_sf"/>
</dbReference>
<dbReference type="GO" id="GO:0008483">
    <property type="term" value="F:transaminase activity"/>
    <property type="evidence" value="ECO:0000318"/>
    <property type="project" value="GO_Central"/>
</dbReference>
<organism evidence="6">
    <name type="scientific">Physcomitrium patens</name>
    <name type="common">Spreading-leaved earth moss</name>
    <name type="synonym">Physcomitrella patens</name>
    <dbReference type="NCBI Taxonomy" id="3218"/>
    <lineage>
        <taxon>Eukaryota</taxon>
        <taxon>Viridiplantae</taxon>
        <taxon>Streptophyta</taxon>
        <taxon>Embryophyta</taxon>
        <taxon>Bryophyta</taxon>
        <taxon>Bryophytina</taxon>
        <taxon>Bryopsida</taxon>
        <taxon>Funariidae</taxon>
        <taxon>Funariales</taxon>
        <taxon>Funariaceae</taxon>
        <taxon>Physcomitrium</taxon>
    </lineage>
</organism>
<accession>A0A2K1IS39</accession>
<dbReference type="GeneID" id="112274010"/>
<dbReference type="InterPro" id="IPR006947">
    <property type="entry name" value="EGF_alliinase"/>
</dbReference>
<dbReference type="EnsemblPlants" id="Pp3c21_15370V3.4">
    <property type="protein sequence ID" value="Pp3c21_15370V3.4"/>
    <property type="gene ID" value="Pp3c21_15370"/>
</dbReference>